<dbReference type="PANTHER" id="PTHR43537">
    <property type="entry name" value="TRANSCRIPTIONAL REGULATOR, GNTR FAMILY"/>
    <property type="match status" value="1"/>
</dbReference>
<evidence type="ECO:0000313" key="6">
    <source>
        <dbReference type="Proteomes" id="UP000322077"/>
    </source>
</evidence>
<dbReference type="GO" id="GO:0003677">
    <property type="term" value="F:DNA binding"/>
    <property type="evidence" value="ECO:0007669"/>
    <property type="project" value="UniProtKB-KW"/>
</dbReference>
<organism evidence="5 6">
    <name type="scientific">Sphingomonas montanisoli</name>
    <dbReference type="NCBI Taxonomy" id="2606412"/>
    <lineage>
        <taxon>Bacteria</taxon>
        <taxon>Pseudomonadati</taxon>
        <taxon>Pseudomonadota</taxon>
        <taxon>Alphaproteobacteria</taxon>
        <taxon>Sphingomonadales</taxon>
        <taxon>Sphingomonadaceae</taxon>
        <taxon>Sphingomonas</taxon>
    </lineage>
</organism>
<reference evidence="5 6" key="1">
    <citation type="submission" date="2019-08" db="EMBL/GenBank/DDBJ databases">
        <authorList>
            <person name="Wang G."/>
            <person name="Xu Z."/>
        </authorList>
    </citation>
    <scope>NUCLEOTIDE SEQUENCE [LARGE SCALE GENOMIC DNA]</scope>
    <source>
        <strain evidence="5 6">ZX</strain>
    </source>
</reference>
<dbReference type="InterPro" id="IPR036388">
    <property type="entry name" value="WH-like_DNA-bd_sf"/>
</dbReference>
<dbReference type="PANTHER" id="PTHR43537:SF24">
    <property type="entry name" value="GLUCONATE OPERON TRANSCRIPTIONAL REPRESSOR"/>
    <property type="match status" value="1"/>
</dbReference>
<dbReference type="PROSITE" id="PS50949">
    <property type="entry name" value="HTH_GNTR"/>
    <property type="match status" value="1"/>
</dbReference>
<gene>
    <name evidence="5" type="ORF">FYJ91_04605</name>
</gene>
<dbReference type="EMBL" id="VTOU01000001">
    <property type="protein sequence ID" value="TZG29411.1"/>
    <property type="molecule type" value="Genomic_DNA"/>
</dbReference>
<protein>
    <submittedName>
        <fullName evidence="5">GntR family transcriptional regulator</fullName>
    </submittedName>
</protein>
<dbReference type="InterPro" id="IPR011711">
    <property type="entry name" value="GntR_C"/>
</dbReference>
<dbReference type="Gene3D" id="1.10.10.10">
    <property type="entry name" value="Winged helix-like DNA-binding domain superfamily/Winged helix DNA-binding domain"/>
    <property type="match status" value="1"/>
</dbReference>
<keyword evidence="2" id="KW-0238">DNA-binding</keyword>
<dbReference type="SUPFAM" id="SSF46785">
    <property type="entry name" value="Winged helix' DNA-binding domain"/>
    <property type="match status" value="1"/>
</dbReference>
<dbReference type="SUPFAM" id="SSF48008">
    <property type="entry name" value="GntR ligand-binding domain-like"/>
    <property type="match status" value="1"/>
</dbReference>
<proteinExistence type="predicted"/>
<keyword evidence="1" id="KW-0805">Transcription regulation</keyword>
<evidence type="ECO:0000313" key="5">
    <source>
        <dbReference type="EMBL" id="TZG29411.1"/>
    </source>
</evidence>
<dbReference type="Pfam" id="PF00392">
    <property type="entry name" value="GntR"/>
    <property type="match status" value="1"/>
</dbReference>
<evidence type="ECO:0000256" key="1">
    <source>
        <dbReference type="ARBA" id="ARBA00023015"/>
    </source>
</evidence>
<feature type="domain" description="HTH gntR-type" evidence="4">
    <location>
        <begin position="13"/>
        <end position="80"/>
    </location>
</feature>
<dbReference type="Gene3D" id="1.20.120.530">
    <property type="entry name" value="GntR ligand-binding domain-like"/>
    <property type="match status" value="1"/>
</dbReference>
<evidence type="ECO:0000256" key="2">
    <source>
        <dbReference type="ARBA" id="ARBA00023125"/>
    </source>
</evidence>
<dbReference type="InterPro" id="IPR036390">
    <property type="entry name" value="WH_DNA-bd_sf"/>
</dbReference>
<keyword evidence="6" id="KW-1185">Reference proteome</keyword>
<keyword evidence="3" id="KW-0804">Transcription</keyword>
<evidence type="ECO:0000259" key="4">
    <source>
        <dbReference type="PROSITE" id="PS50949"/>
    </source>
</evidence>
<dbReference type="InterPro" id="IPR000524">
    <property type="entry name" value="Tscrpt_reg_HTH_GntR"/>
</dbReference>
<dbReference type="RefSeq" id="WP_149521069.1">
    <property type="nucleotide sequence ID" value="NZ_VTOU01000001.1"/>
</dbReference>
<dbReference type="AlphaFoldDB" id="A0A5D9CH23"/>
<accession>A0A5D9CH23</accession>
<dbReference type="SMART" id="SM00345">
    <property type="entry name" value="HTH_GNTR"/>
    <property type="match status" value="1"/>
</dbReference>
<dbReference type="Pfam" id="PF07729">
    <property type="entry name" value="FCD"/>
    <property type="match status" value="1"/>
</dbReference>
<sequence length="213" mass="23102">MEGQAGKSRIDGALAAQRVVAGVKDALETGEFVPGQRLIEADLCLRFGVGRSHVREALHRLASENIVELFPNRGAAVRKLTPEQTSDAVELISLLIGHTARLAAERATDEKARRALSQAADGIDLAENGIDLLRARRTVHYALIDVARNDELARILNSLQYHVLQVQVLLPRLHDEMNNDLKAIVAAVLAGKAGEAEALARAHIRKMSPAYSS</sequence>
<evidence type="ECO:0000256" key="3">
    <source>
        <dbReference type="ARBA" id="ARBA00023163"/>
    </source>
</evidence>
<comment type="caution">
    <text evidence="5">The sequence shown here is derived from an EMBL/GenBank/DDBJ whole genome shotgun (WGS) entry which is preliminary data.</text>
</comment>
<dbReference type="InterPro" id="IPR008920">
    <property type="entry name" value="TF_FadR/GntR_C"/>
</dbReference>
<dbReference type="Proteomes" id="UP000322077">
    <property type="component" value="Unassembled WGS sequence"/>
</dbReference>
<dbReference type="SMART" id="SM00895">
    <property type="entry name" value="FCD"/>
    <property type="match status" value="1"/>
</dbReference>
<dbReference type="GO" id="GO:0003700">
    <property type="term" value="F:DNA-binding transcription factor activity"/>
    <property type="evidence" value="ECO:0007669"/>
    <property type="project" value="InterPro"/>
</dbReference>
<name>A0A5D9CH23_9SPHN</name>